<keyword evidence="3" id="KW-0472">Membrane</keyword>
<keyword evidence="5" id="KW-1185">Reference proteome</keyword>
<dbReference type="EMBL" id="KX657793">
    <property type="protein sequence ID" value="AOZ61267.1"/>
    <property type="molecule type" value="Genomic_DNA"/>
</dbReference>
<accession>A0A1I9S3X3</accession>
<evidence type="ECO:0000256" key="1">
    <source>
        <dbReference type="SAM" id="Coils"/>
    </source>
</evidence>
<evidence type="ECO:0000313" key="5">
    <source>
        <dbReference type="Proteomes" id="UP000226155"/>
    </source>
</evidence>
<feature type="compositionally biased region" description="Gly residues" evidence="2">
    <location>
        <begin position="84"/>
        <end position="94"/>
    </location>
</feature>
<sequence>MAGAGGTEVGRISIRVSPDTDKFRKELKEKLEAIEKSEEGNVPVNVEIDTAKALTDFRAMLATMRAEGRQGVTVQVNQNNRGSAGAGGANGGSLGNDTTDIDRAVRDSTASISRWAAAWREARSGIADSGRAIRLAAQGTRQYNAGIRESVYQMQQERPLLNHTYADIKARIAKMREFTDALKLQQQWLRQGDSTLSANAARWKSWMMAVRDSNEHATSAVKKFGASFRALRGGGGDGDGGGILSSLTRLFQGSGDEAEKAGNQFGNTGKKILGMSRMMAITVGVFALAAPVIGLVATALAALPSLVSAFAAGGGAIALGLDGIKKAMEPLNPLLDAMKEKVSAVFEQRLAPMVEQVSKMMGPLGDGMATVANGLSNMFQGMVNAFSSNEGIAQLNTMLANSAGLFSQLQGPMQTLSTAWINLSTAGSQSFGNLSGTIENFANGFNEAVNSITSSGALGSALDSLKMVTDSAGNLFNKLLVSGVEAMGKMGPSMSTFIDGFGNLLIALMPALTSFSNLLFNVLGTLGTALAPIVTALTPAFTTLADTLGTLLTGAMTALSPVLTQVATLLGGAITTALQTLAPMLPGLVTSFAQLANTIVSQLAPYIPQLATAFGQIVGAVLQLVPTIVGSLIPAFIQLVPSIVQLVPPIVSLVQSFVKMLPVIMPIIQIIIQLAAAFIQVGVSVGGALLGALSSLLGILAEVSAKVAEWVSGFAQGASDIAAKAAELPGMVKNALGDLGSFLVSSGKALVSGFIDGIKSMFGAVKDAASGLMNAVKNFFPHSPAPEGPFSGSGWTAVGKSGEAIGGAFADGINASQGGVLDQVRQLMQVAKSVFGDGPMPQLNFNFGQAQQQVAGLSTGITDLKTDMSSLASETASNPALGAPSTGDLKQQSDMLEMKKKELEIEAKKADIEAKQATDDAAKKAAQARAKDLRLQKDQLGLQLDQLKYQKQYGDQADDINTVMGEALGKTMGVPVDFAKATSSQFLSDIGISGNGLVSKALSEGIKYVFNIGSVDEAMDIKDRQEKTQSLTVTGRQ</sequence>
<organism evidence="4 5">
    <name type="scientific">Mycobacterium phage DarthPhader</name>
    <dbReference type="NCBI Taxonomy" id="1912975"/>
    <lineage>
        <taxon>Viruses</taxon>
        <taxon>Duplodnaviria</taxon>
        <taxon>Heunggongvirae</taxon>
        <taxon>Uroviricota</taxon>
        <taxon>Caudoviricetes</taxon>
        <taxon>Refugevirus</taxon>
        <taxon>Refugevirus darthphader</taxon>
    </lineage>
</organism>
<feature type="transmembrane region" description="Helical" evidence="3">
    <location>
        <begin position="606"/>
        <end position="629"/>
    </location>
</feature>
<feature type="region of interest" description="Disordered" evidence="2">
    <location>
        <begin position="78"/>
        <end position="98"/>
    </location>
</feature>
<protein>
    <submittedName>
        <fullName evidence="4">Tape measure protein</fullName>
    </submittedName>
</protein>
<keyword evidence="3" id="KW-0812">Transmembrane</keyword>
<feature type="transmembrane region" description="Helical" evidence="3">
    <location>
        <begin position="278"/>
        <end position="300"/>
    </location>
</feature>
<feature type="transmembrane region" description="Helical" evidence="3">
    <location>
        <begin position="306"/>
        <end position="324"/>
    </location>
</feature>
<dbReference type="Gene3D" id="1.25.10.10">
    <property type="entry name" value="Leucine-rich Repeat Variant"/>
    <property type="match status" value="1"/>
</dbReference>
<evidence type="ECO:0000313" key="4">
    <source>
        <dbReference type="EMBL" id="AOZ61267.1"/>
    </source>
</evidence>
<evidence type="ECO:0000256" key="3">
    <source>
        <dbReference type="SAM" id="Phobius"/>
    </source>
</evidence>
<keyword evidence="1" id="KW-0175">Coiled coil</keyword>
<feature type="transmembrane region" description="Helical" evidence="3">
    <location>
        <begin position="562"/>
        <end position="585"/>
    </location>
</feature>
<evidence type="ECO:0000256" key="2">
    <source>
        <dbReference type="SAM" id="MobiDB-lite"/>
    </source>
</evidence>
<proteinExistence type="predicted"/>
<name>A0A1I9S3X3_9CAUD</name>
<gene>
    <name evidence="4" type="ORF">SEA_DARTHPHADER_27</name>
</gene>
<dbReference type="Proteomes" id="UP000226155">
    <property type="component" value="Segment"/>
</dbReference>
<feature type="transmembrane region" description="Helical" evidence="3">
    <location>
        <begin position="518"/>
        <end position="542"/>
    </location>
</feature>
<keyword evidence="3" id="KW-1133">Transmembrane helix</keyword>
<dbReference type="InterPro" id="IPR011989">
    <property type="entry name" value="ARM-like"/>
</dbReference>
<feature type="transmembrane region" description="Helical" evidence="3">
    <location>
        <begin position="670"/>
        <end position="693"/>
    </location>
</feature>
<reference evidence="5" key="1">
    <citation type="submission" date="2016-08" db="EMBL/GenBank/DDBJ databases">
        <authorList>
            <person name="Seilhamer J.J."/>
        </authorList>
    </citation>
    <scope>NUCLEOTIDE SEQUENCE [LARGE SCALE GENOMIC DNA]</scope>
</reference>
<feature type="coiled-coil region" evidence="1">
    <location>
        <begin position="886"/>
        <end position="950"/>
    </location>
</feature>